<dbReference type="InterPro" id="IPR053198">
    <property type="entry name" value="Gynoecium_Dev_Regulator"/>
</dbReference>
<feature type="region of interest" description="Disordered" evidence="1">
    <location>
        <begin position="123"/>
        <end position="168"/>
    </location>
</feature>
<reference evidence="2" key="1">
    <citation type="journal article" date="2019" name="BMC Genomics">
        <title>A new reference genome for Sorghum bicolor reveals high levels of sequence similarity between sweet and grain genotypes: implications for the genetics of sugar metabolism.</title>
        <authorList>
            <person name="Cooper E.A."/>
            <person name="Brenton Z.W."/>
            <person name="Flinn B.S."/>
            <person name="Jenkins J."/>
            <person name="Shu S."/>
            <person name="Flowers D."/>
            <person name="Luo F."/>
            <person name="Wang Y."/>
            <person name="Xia P."/>
            <person name="Barry K."/>
            <person name="Daum C."/>
            <person name="Lipzen A."/>
            <person name="Yoshinaga Y."/>
            <person name="Schmutz J."/>
            <person name="Saski C."/>
            <person name="Vermerris W."/>
            <person name="Kresovich S."/>
        </authorList>
    </citation>
    <scope>NUCLEOTIDE SEQUENCE</scope>
</reference>
<gene>
    <name evidence="2" type="ORF">BDA96_01G056800</name>
</gene>
<name>A0A921RWD7_SORBI</name>
<evidence type="ECO:0000256" key="1">
    <source>
        <dbReference type="SAM" id="MobiDB-lite"/>
    </source>
</evidence>
<feature type="region of interest" description="Disordered" evidence="1">
    <location>
        <begin position="1"/>
        <end position="38"/>
    </location>
</feature>
<dbReference type="PANTHER" id="PTHR31066">
    <property type="entry name" value="OS05G0427100 PROTEIN-RELATED"/>
    <property type="match status" value="1"/>
</dbReference>
<dbReference type="Proteomes" id="UP000807115">
    <property type="component" value="Chromosome 1"/>
</dbReference>
<dbReference type="PANTHER" id="PTHR31066:SF33">
    <property type="entry name" value="OS07G0556300 PROTEIN"/>
    <property type="match status" value="1"/>
</dbReference>
<feature type="compositionally biased region" description="Gly residues" evidence="1">
    <location>
        <begin position="123"/>
        <end position="139"/>
    </location>
</feature>
<feature type="compositionally biased region" description="Basic and acidic residues" evidence="1">
    <location>
        <begin position="140"/>
        <end position="150"/>
    </location>
</feature>
<feature type="region of interest" description="Disordered" evidence="1">
    <location>
        <begin position="281"/>
        <end position="311"/>
    </location>
</feature>
<accession>A0A921RWD7</accession>
<sequence>MEREVAKNTRGRRINGRAKNPSGASHEHFHLPPPCQRTPIRVSSRLTARLPSRIIGSPPCRLGDGGGVGGPVAAEDDPRIAAALDRSTASSLSWRSVRERRARKRRKWAWIVRTARSLIAEGGGPMHAGHCGRGGGGDSEAGRAARERVQVGRSAHRRSGREATRQGGLDRPLVAAPALFVTGAPRPSFKYQLHQDDLNSLISVTSDDDVDHLIDKLDRIHDLSANVARLQVAASTDQWFVDALNAPVPHPVERGRSEASLIISEVPNYLFGLDTASDEPSPSLAAARAKSDALETPRHHGDDEDDVPPSARQMSYVTKGASSWRGGCLTYGTHLPATSTIPGWQYR</sequence>
<dbReference type="AlphaFoldDB" id="A0A921RWD7"/>
<proteinExistence type="predicted"/>
<comment type="caution">
    <text evidence="2">The sequence shown here is derived from an EMBL/GenBank/DDBJ whole genome shotgun (WGS) entry which is preliminary data.</text>
</comment>
<reference evidence="2" key="2">
    <citation type="submission" date="2020-10" db="EMBL/GenBank/DDBJ databases">
        <authorList>
            <person name="Cooper E.A."/>
            <person name="Brenton Z.W."/>
            <person name="Flinn B.S."/>
            <person name="Jenkins J."/>
            <person name="Shu S."/>
            <person name="Flowers D."/>
            <person name="Luo F."/>
            <person name="Wang Y."/>
            <person name="Xia P."/>
            <person name="Barry K."/>
            <person name="Daum C."/>
            <person name="Lipzen A."/>
            <person name="Yoshinaga Y."/>
            <person name="Schmutz J."/>
            <person name="Saski C."/>
            <person name="Vermerris W."/>
            <person name="Kresovich S."/>
        </authorList>
    </citation>
    <scope>NUCLEOTIDE SEQUENCE</scope>
</reference>
<evidence type="ECO:0000313" key="3">
    <source>
        <dbReference type="Proteomes" id="UP000807115"/>
    </source>
</evidence>
<dbReference type="EMBL" id="CM027680">
    <property type="protein sequence ID" value="KAG0547173.1"/>
    <property type="molecule type" value="Genomic_DNA"/>
</dbReference>
<feature type="compositionally biased region" description="Basic and acidic residues" evidence="1">
    <location>
        <begin position="289"/>
        <end position="302"/>
    </location>
</feature>
<protein>
    <submittedName>
        <fullName evidence="2">Uncharacterized protein</fullName>
    </submittedName>
</protein>
<evidence type="ECO:0000313" key="2">
    <source>
        <dbReference type="EMBL" id="KAG0547173.1"/>
    </source>
</evidence>
<organism evidence="2 3">
    <name type="scientific">Sorghum bicolor</name>
    <name type="common">Sorghum</name>
    <name type="synonym">Sorghum vulgare</name>
    <dbReference type="NCBI Taxonomy" id="4558"/>
    <lineage>
        <taxon>Eukaryota</taxon>
        <taxon>Viridiplantae</taxon>
        <taxon>Streptophyta</taxon>
        <taxon>Embryophyta</taxon>
        <taxon>Tracheophyta</taxon>
        <taxon>Spermatophyta</taxon>
        <taxon>Magnoliopsida</taxon>
        <taxon>Liliopsida</taxon>
        <taxon>Poales</taxon>
        <taxon>Poaceae</taxon>
        <taxon>PACMAD clade</taxon>
        <taxon>Panicoideae</taxon>
        <taxon>Andropogonodae</taxon>
        <taxon>Andropogoneae</taxon>
        <taxon>Sorghinae</taxon>
        <taxon>Sorghum</taxon>
    </lineage>
</organism>
<dbReference type="SUPFAM" id="SSF54277">
    <property type="entry name" value="CAD &amp; PB1 domains"/>
    <property type="match status" value="1"/>
</dbReference>